<evidence type="ECO:0000313" key="2">
    <source>
        <dbReference type="Proteomes" id="UP000034164"/>
    </source>
</evidence>
<comment type="caution">
    <text evidence="1">The sequence shown here is derived from an EMBL/GenBank/DDBJ whole genome shotgun (WGS) entry which is preliminary data.</text>
</comment>
<dbReference type="Proteomes" id="UP000034164">
    <property type="component" value="Unassembled WGS sequence"/>
</dbReference>
<protein>
    <submittedName>
        <fullName evidence="1">Uncharacterized protein</fullName>
    </submittedName>
</protein>
<reference evidence="2" key="1">
    <citation type="journal article" date="2015" name="PLoS Genet.">
        <title>The dynamic genome and transcriptome of the human fungal pathogen Blastomyces and close relative Emmonsia.</title>
        <authorList>
            <person name="Munoz J.F."/>
            <person name="Gauthier G.M."/>
            <person name="Desjardins C.A."/>
            <person name="Gallo J.E."/>
            <person name="Holder J."/>
            <person name="Sullivan T.D."/>
            <person name="Marty A.J."/>
            <person name="Carmen J.C."/>
            <person name="Chen Z."/>
            <person name="Ding L."/>
            <person name="Gujja S."/>
            <person name="Magrini V."/>
            <person name="Misas E."/>
            <person name="Mitreva M."/>
            <person name="Priest M."/>
            <person name="Saif S."/>
            <person name="Whiston E.A."/>
            <person name="Young S."/>
            <person name="Zeng Q."/>
            <person name="Goldman W.E."/>
            <person name="Mardis E.R."/>
            <person name="Taylor J.W."/>
            <person name="McEwen J.G."/>
            <person name="Clay O.K."/>
            <person name="Klein B.S."/>
            <person name="Cuomo C.A."/>
        </authorList>
    </citation>
    <scope>NUCLEOTIDE SEQUENCE [LARGE SCALE GENOMIC DNA]</scope>
    <source>
        <strain evidence="2">UAMH 3008</strain>
    </source>
</reference>
<proteinExistence type="predicted"/>
<dbReference type="AlphaFoldDB" id="A0A0G2JA18"/>
<dbReference type="EMBL" id="LCZI01000720">
    <property type="protein sequence ID" value="KKZ64956.1"/>
    <property type="molecule type" value="Genomic_DNA"/>
</dbReference>
<name>A0A0G2JA18_9EURO</name>
<organism evidence="1 2">
    <name type="scientific">[Emmonsia] crescens</name>
    <dbReference type="NCBI Taxonomy" id="73230"/>
    <lineage>
        <taxon>Eukaryota</taxon>
        <taxon>Fungi</taxon>
        <taxon>Dikarya</taxon>
        <taxon>Ascomycota</taxon>
        <taxon>Pezizomycotina</taxon>
        <taxon>Eurotiomycetes</taxon>
        <taxon>Eurotiomycetidae</taxon>
        <taxon>Onygenales</taxon>
        <taxon>Ajellomycetaceae</taxon>
        <taxon>Emergomyces</taxon>
    </lineage>
</organism>
<sequence>MLGAISIIERLAGPSKELPFADREFFGLASPKAMETLGYLASARAEVARAHGRQWGDRAPNGSQTYFLKTGSKFGN</sequence>
<accession>A0A0G2JA18</accession>
<gene>
    <name evidence="1" type="ORF">EMCG_09137</name>
</gene>
<dbReference type="VEuPathDB" id="FungiDB:EMCG_09137"/>
<evidence type="ECO:0000313" key="1">
    <source>
        <dbReference type="EMBL" id="KKZ64956.1"/>
    </source>
</evidence>